<dbReference type="Proteomes" id="UP000662939">
    <property type="component" value="Chromosome"/>
</dbReference>
<dbReference type="InterPro" id="IPR029052">
    <property type="entry name" value="Metallo-depent_PP-like"/>
</dbReference>
<accession>A0A895XXJ5</accession>
<dbReference type="InterPro" id="IPR041796">
    <property type="entry name" value="Mre11_N"/>
</dbReference>
<evidence type="ECO:0000256" key="3">
    <source>
        <dbReference type="ARBA" id="ARBA00013365"/>
    </source>
</evidence>
<comment type="similarity">
    <text evidence="1 7">Belongs to the SbcD family.</text>
</comment>
<keyword evidence="4 7" id="KW-0540">Nuclease</keyword>
<comment type="subunit">
    <text evidence="2 7">Heterodimer of SbcC and SbcD.</text>
</comment>
<proteinExistence type="inferred from homology"/>
<keyword evidence="11" id="KW-1185">Reference proteome</keyword>
<protein>
    <recommendedName>
        <fullName evidence="3 7">Nuclease SbcCD subunit D</fullName>
    </recommendedName>
</protein>
<keyword evidence="7" id="KW-0235">DNA replication</keyword>
<evidence type="ECO:0000259" key="9">
    <source>
        <dbReference type="Pfam" id="PF12320"/>
    </source>
</evidence>
<evidence type="ECO:0000256" key="1">
    <source>
        <dbReference type="ARBA" id="ARBA00010555"/>
    </source>
</evidence>
<evidence type="ECO:0000259" key="8">
    <source>
        <dbReference type="Pfam" id="PF00149"/>
    </source>
</evidence>
<dbReference type="InterPro" id="IPR050535">
    <property type="entry name" value="DNA_Repair-Maintenance_Comp"/>
</dbReference>
<evidence type="ECO:0000256" key="7">
    <source>
        <dbReference type="RuleBase" id="RU363069"/>
    </source>
</evidence>
<keyword evidence="7" id="KW-0233">DNA recombination</keyword>
<dbReference type="PANTHER" id="PTHR30337:SF0">
    <property type="entry name" value="NUCLEASE SBCCD SUBUNIT D"/>
    <property type="match status" value="1"/>
</dbReference>
<dbReference type="GO" id="GO:0006310">
    <property type="term" value="P:DNA recombination"/>
    <property type="evidence" value="ECO:0007669"/>
    <property type="project" value="UniProtKB-KW"/>
</dbReference>
<dbReference type="Pfam" id="PF00149">
    <property type="entry name" value="Metallophos"/>
    <property type="match status" value="1"/>
</dbReference>
<sequence>MRILHTSDWHTGLTLKGQSRLDEQIAVFAQMVAIAREEKPDLVIVSGDLFDTAAPSAAAQKTFTRALSALRNTGADVVAIAGNHDSGAVLEAWRGWAEAAGISLRGALGKASDHVIAGTTAGGQRWKVAALPFISQRYALRAAELFALTAAEADQSYADHLRRLVAQLAQSFDDGEVNIITAHLTVVGGTLGAGEREVHTVGDYVVPAQIFPPQASYVALGHLHKAQKIVGPCPIHYAGAPIAVDFGEEHHQPSVTIVDVTSTTPARVRTVPLTKALPLVTVKGTLKELEQTEVPPEAWVRVVVAEAPRSGLRAAVTELFPRALQIQIDPVLQAGHATASPPRRAGRHPQELFDSYLTEQGHNDQAVSKLFADLYDDTQTVAAEEK</sequence>
<dbReference type="RefSeq" id="WP_213172357.1">
    <property type="nucleotide sequence ID" value="NZ_CP070496.1"/>
</dbReference>
<dbReference type="GO" id="GO:0004519">
    <property type="term" value="F:endonuclease activity"/>
    <property type="evidence" value="ECO:0007669"/>
    <property type="project" value="UniProtKB-KW"/>
</dbReference>
<dbReference type="InterPro" id="IPR004593">
    <property type="entry name" value="SbcD"/>
</dbReference>
<reference evidence="10" key="1">
    <citation type="submission" date="2021-02" db="EMBL/GenBank/DDBJ databases">
        <title>Natronoglycomyces albus gen. nov., sp. nov, a haloalkaliphilic actinobacterium from a soda solonchak soil.</title>
        <authorList>
            <person name="Sorokin D.Y."/>
            <person name="Khijniak T.V."/>
            <person name="Zakharycheva A.P."/>
            <person name="Boueva O.V."/>
            <person name="Ariskina E.V."/>
            <person name="Hahnke R.L."/>
            <person name="Bunk B."/>
            <person name="Sproer C."/>
            <person name="Schumann P."/>
            <person name="Evtushenko L.I."/>
            <person name="Kublanov I.V."/>
        </authorList>
    </citation>
    <scope>NUCLEOTIDE SEQUENCE</scope>
    <source>
        <strain evidence="10">DSM 106290</strain>
    </source>
</reference>
<dbReference type="InterPro" id="IPR004843">
    <property type="entry name" value="Calcineurin-like_PHP"/>
</dbReference>
<feature type="domain" description="Calcineurin-like phosphoesterase" evidence="8">
    <location>
        <begin position="1"/>
        <end position="225"/>
    </location>
</feature>
<evidence type="ECO:0000313" key="11">
    <source>
        <dbReference type="Proteomes" id="UP000662939"/>
    </source>
</evidence>
<dbReference type="CDD" id="cd00840">
    <property type="entry name" value="MPP_Mre11_N"/>
    <property type="match status" value="1"/>
</dbReference>
<dbReference type="GO" id="GO:0006260">
    <property type="term" value="P:DNA replication"/>
    <property type="evidence" value="ECO:0007669"/>
    <property type="project" value="UniProtKB-KW"/>
</dbReference>
<dbReference type="EMBL" id="CP070496">
    <property type="protein sequence ID" value="QSB06348.1"/>
    <property type="molecule type" value="Genomic_DNA"/>
</dbReference>
<organism evidence="10 11">
    <name type="scientific">Natronoglycomyces albus</name>
    <dbReference type="NCBI Taxonomy" id="2811108"/>
    <lineage>
        <taxon>Bacteria</taxon>
        <taxon>Bacillati</taxon>
        <taxon>Actinomycetota</taxon>
        <taxon>Actinomycetes</taxon>
        <taxon>Glycomycetales</taxon>
        <taxon>Glycomycetaceae</taxon>
        <taxon>Natronoglycomyces</taxon>
    </lineage>
</organism>
<feature type="domain" description="Nuclease SbcCD subunit D C-terminal" evidence="9">
    <location>
        <begin position="278"/>
        <end position="360"/>
    </location>
</feature>
<dbReference type="GO" id="GO:0008408">
    <property type="term" value="F:3'-5' exonuclease activity"/>
    <property type="evidence" value="ECO:0007669"/>
    <property type="project" value="InterPro"/>
</dbReference>
<evidence type="ECO:0000256" key="6">
    <source>
        <dbReference type="ARBA" id="ARBA00022839"/>
    </source>
</evidence>
<evidence type="ECO:0000256" key="2">
    <source>
        <dbReference type="ARBA" id="ARBA00011322"/>
    </source>
</evidence>
<comment type="function">
    <text evidence="7">SbcCD cleaves DNA hairpin structures. These structures can inhibit DNA replication and are intermediates in certain DNA recombination reactions. The complex acts as a 3'-&gt;5' double strand exonuclease that can open hairpins. It also has a 5' single-strand endonuclease activity.</text>
</comment>
<gene>
    <name evidence="7" type="primary">sbcD</name>
    <name evidence="10" type="ORF">JQS30_05410</name>
</gene>
<keyword evidence="5 7" id="KW-0378">Hydrolase</keyword>
<dbReference type="SUPFAM" id="SSF56300">
    <property type="entry name" value="Metallo-dependent phosphatases"/>
    <property type="match status" value="1"/>
</dbReference>
<evidence type="ECO:0000256" key="4">
    <source>
        <dbReference type="ARBA" id="ARBA00022722"/>
    </source>
</evidence>
<dbReference type="Gene3D" id="3.60.21.10">
    <property type="match status" value="1"/>
</dbReference>
<dbReference type="Pfam" id="PF12320">
    <property type="entry name" value="SbcD_C"/>
    <property type="match status" value="1"/>
</dbReference>
<evidence type="ECO:0000313" key="10">
    <source>
        <dbReference type="EMBL" id="QSB06348.1"/>
    </source>
</evidence>
<keyword evidence="6 7" id="KW-0269">Exonuclease</keyword>
<dbReference type="KEGG" id="nav:JQS30_05410"/>
<dbReference type="InterPro" id="IPR026843">
    <property type="entry name" value="SbcD_C"/>
</dbReference>
<name>A0A895XXJ5_9ACTN</name>
<keyword evidence="7" id="KW-0255">Endonuclease</keyword>
<dbReference type="NCBIfam" id="TIGR00619">
    <property type="entry name" value="sbcd"/>
    <property type="match status" value="1"/>
</dbReference>
<dbReference type="PANTHER" id="PTHR30337">
    <property type="entry name" value="COMPONENT OF ATP-DEPENDENT DSDNA EXONUCLEASE"/>
    <property type="match status" value="1"/>
</dbReference>
<evidence type="ECO:0000256" key="5">
    <source>
        <dbReference type="ARBA" id="ARBA00022801"/>
    </source>
</evidence>
<dbReference type="AlphaFoldDB" id="A0A895XXJ5"/>